<dbReference type="SUPFAM" id="SSF49417">
    <property type="entry name" value="p53-like transcription factors"/>
    <property type="match status" value="1"/>
</dbReference>
<evidence type="ECO:0000313" key="7">
    <source>
        <dbReference type="EMBL" id="KAG9510872.1"/>
    </source>
</evidence>
<dbReference type="Pfam" id="PF00853">
    <property type="entry name" value="Runt"/>
    <property type="match status" value="1"/>
</dbReference>
<dbReference type="PANTHER" id="PTHR11950:SF31">
    <property type="entry name" value="SEGMENTATION PROTEIN RUNT"/>
    <property type="match status" value="1"/>
</dbReference>
<dbReference type="Proteomes" id="UP000825002">
    <property type="component" value="Unassembled WGS sequence"/>
</dbReference>
<feature type="domain" description="Runt" evidence="6">
    <location>
        <begin position="53"/>
        <end position="181"/>
    </location>
</feature>
<evidence type="ECO:0000313" key="8">
    <source>
        <dbReference type="Proteomes" id="UP000825002"/>
    </source>
</evidence>
<keyword evidence="3" id="KW-0804">Transcription</keyword>
<organism evidence="7 8">
    <name type="scientific">Fragariocoptes setiger</name>
    <dbReference type="NCBI Taxonomy" id="1670756"/>
    <lineage>
        <taxon>Eukaryota</taxon>
        <taxon>Metazoa</taxon>
        <taxon>Ecdysozoa</taxon>
        <taxon>Arthropoda</taxon>
        <taxon>Chelicerata</taxon>
        <taxon>Arachnida</taxon>
        <taxon>Acari</taxon>
        <taxon>Acariformes</taxon>
        <taxon>Trombidiformes</taxon>
        <taxon>Prostigmata</taxon>
        <taxon>Eupodina</taxon>
        <taxon>Eriophyoidea</taxon>
        <taxon>Phytoptidae</taxon>
        <taxon>Fragariocoptes</taxon>
    </lineage>
</organism>
<feature type="region of interest" description="Disordered" evidence="5">
    <location>
        <begin position="1"/>
        <end position="46"/>
    </location>
</feature>
<dbReference type="InterPro" id="IPR008967">
    <property type="entry name" value="p53-like_TF_DNA-bd_sf"/>
</dbReference>
<accession>A0ABQ7SBW2</accession>
<feature type="non-terminal residue" evidence="7">
    <location>
        <position position="1"/>
    </location>
</feature>
<comment type="subcellular location">
    <subcellularLocation>
        <location evidence="1">Nucleus</location>
    </subcellularLocation>
</comment>
<dbReference type="InterPro" id="IPR000040">
    <property type="entry name" value="AML1_Runt"/>
</dbReference>
<reference evidence="7 8" key="1">
    <citation type="submission" date="2020-10" db="EMBL/GenBank/DDBJ databases">
        <authorList>
            <person name="Klimov P.B."/>
            <person name="Dyachkov S.M."/>
            <person name="Chetverikov P.E."/>
        </authorList>
    </citation>
    <scope>NUCLEOTIDE SEQUENCE [LARGE SCALE GENOMIC DNA]</scope>
    <source>
        <strain evidence="7">BMOC 18-1129-001#AD2665</strain>
        <tissue evidence="7">Entire mites</tissue>
    </source>
</reference>
<evidence type="ECO:0000256" key="2">
    <source>
        <dbReference type="ARBA" id="ARBA00023015"/>
    </source>
</evidence>
<dbReference type="PROSITE" id="PS51062">
    <property type="entry name" value="RUNT"/>
    <property type="match status" value="1"/>
</dbReference>
<evidence type="ECO:0000256" key="5">
    <source>
        <dbReference type="SAM" id="MobiDB-lite"/>
    </source>
</evidence>
<evidence type="ECO:0000256" key="3">
    <source>
        <dbReference type="ARBA" id="ARBA00023163"/>
    </source>
</evidence>
<name>A0ABQ7SBW2_9ACAR</name>
<proteinExistence type="predicted"/>
<feature type="compositionally biased region" description="Low complexity" evidence="5">
    <location>
        <begin position="264"/>
        <end position="287"/>
    </location>
</feature>
<dbReference type="InterPro" id="IPR013524">
    <property type="entry name" value="Runt_dom"/>
</dbReference>
<evidence type="ECO:0000259" key="6">
    <source>
        <dbReference type="PROSITE" id="PS51062"/>
    </source>
</evidence>
<keyword evidence="4" id="KW-0539">Nucleus</keyword>
<dbReference type="PANTHER" id="PTHR11950">
    <property type="entry name" value="RUNT RELATED"/>
    <property type="match status" value="1"/>
</dbReference>
<feature type="region of interest" description="Disordered" evidence="5">
    <location>
        <begin position="259"/>
        <end position="306"/>
    </location>
</feature>
<dbReference type="InterPro" id="IPR012346">
    <property type="entry name" value="p53/RUNT-type_TF_DNA-bd_sf"/>
</dbReference>
<evidence type="ECO:0000256" key="4">
    <source>
        <dbReference type="ARBA" id="ARBA00023242"/>
    </source>
</evidence>
<feature type="compositionally biased region" description="Low complexity" evidence="5">
    <location>
        <begin position="1"/>
        <end position="13"/>
    </location>
</feature>
<keyword evidence="8" id="KW-1185">Reference proteome</keyword>
<evidence type="ECO:0000256" key="1">
    <source>
        <dbReference type="ARBA" id="ARBA00004123"/>
    </source>
</evidence>
<comment type="caution">
    <text evidence="7">The sequence shown here is derived from an EMBL/GenBank/DDBJ whole genome shotgun (WGS) entry which is preliminary data.</text>
</comment>
<dbReference type="EMBL" id="JAIFTH010000062">
    <property type="protein sequence ID" value="KAG9510872.1"/>
    <property type="molecule type" value="Genomic_DNA"/>
</dbReference>
<protein>
    <submittedName>
        <fullName evidence="7">Protein lozenge</fullName>
    </submittedName>
</protein>
<dbReference type="PRINTS" id="PR00967">
    <property type="entry name" value="ONCOGENEAML1"/>
</dbReference>
<gene>
    <name evidence="7" type="primary">lz</name>
    <name evidence="7" type="ORF">GZH46_00569</name>
</gene>
<sequence length="306" mass="33820">THTPTHNTTSTDSGDGDDDEQQADRRRLATNNRKKQQQQRNNSDVLSFPGEQLLNEIINEYPNELVRTGAPNIVCSALPAHWRANKTLPMTFKVVSLSEVQDGTLVTIRAGNDENSWCELRNSTAIMKNQVAKFNDLRFVGRSGRGKSFSLIITINTCPLQVAAYSKAIKVTVDGPREPRSMMSPCWPFSTAQHHHLHLHQLRAFASAFVDRPLFDTRNLGLNATFAAAAAAGQLPMLQPAPSSSSHLVPNLSMINSMNDLGHTNNNNNYNSMSDSMTSDVARISSPESPPRPSIEGKKSVLWRPY</sequence>
<dbReference type="Gene3D" id="2.60.40.720">
    <property type="match status" value="1"/>
</dbReference>
<keyword evidence="2" id="KW-0805">Transcription regulation</keyword>